<dbReference type="PROSITE" id="PS51348">
    <property type="entry name" value="GLYCOSYL_HYDROL_F22_2"/>
    <property type="match status" value="1"/>
</dbReference>
<evidence type="ECO:0000256" key="1">
    <source>
        <dbReference type="ARBA" id="ARBA00010859"/>
    </source>
</evidence>
<keyword evidence="5" id="KW-0472">Membrane</keyword>
<dbReference type="SMART" id="SM00263">
    <property type="entry name" value="LYZ1"/>
    <property type="match status" value="1"/>
</dbReference>
<evidence type="ECO:0000313" key="7">
    <source>
        <dbReference type="EMBL" id="CAD7088846.1"/>
    </source>
</evidence>
<dbReference type="Gene3D" id="1.10.530.10">
    <property type="match status" value="1"/>
</dbReference>
<dbReference type="PANTHER" id="PTHR11407:SF36">
    <property type="entry name" value="GEO02684P1-RELATED"/>
    <property type="match status" value="1"/>
</dbReference>
<name>A0A7R8Z0K8_HERIL</name>
<dbReference type="FunFam" id="1.10.530.10:FF:000001">
    <property type="entry name" value="Lysozyme C"/>
    <property type="match status" value="1"/>
</dbReference>
<feature type="domain" description="Glycosyl hydrolases family 22 (GH22)" evidence="6">
    <location>
        <begin position="154"/>
        <end position="172"/>
    </location>
</feature>
<accession>A0A7R8Z0K8</accession>
<dbReference type="InterPro" id="IPR023346">
    <property type="entry name" value="Lysozyme-like_dom_sf"/>
</dbReference>
<proteinExistence type="inferred from homology"/>
<keyword evidence="5" id="KW-0812">Transmembrane</keyword>
<keyword evidence="8" id="KW-1185">Reference proteome</keyword>
<keyword evidence="3" id="KW-1015">Disulfide bond</keyword>
<gene>
    <name evidence="7" type="ORF">HERILL_LOCUS11439</name>
</gene>
<dbReference type="EMBL" id="LR899012">
    <property type="protein sequence ID" value="CAD7088846.1"/>
    <property type="molecule type" value="Genomic_DNA"/>
</dbReference>
<keyword evidence="5" id="KW-1133">Transmembrane helix</keyword>
<dbReference type="GO" id="GO:0003796">
    <property type="term" value="F:lysozyme activity"/>
    <property type="evidence" value="ECO:0007669"/>
    <property type="project" value="InterPro"/>
</dbReference>
<protein>
    <recommendedName>
        <fullName evidence="6">Glycosyl hydrolases family 22 (GH22) domain-containing protein</fullName>
    </recommendedName>
</protein>
<dbReference type="FunCoup" id="A0A7R8Z0K8">
    <property type="interactions" value="92"/>
</dbReference>
<dbReference type="SUPFAM" id="SSF53955">
    <property type="entry name" value="Lysozyme-like"/>
    <property type="match status" value="1"/>
</dbReference>
<dbReference type="PROSITE" id="PS00128">
    <property type="entry name" value="GLYCOSYL_HYDROL_F22_1"/>
    <property type="match status" value="1"/>
</dbReference>
<evidence type="ECO:0000256" key="4">
    <source>
        <dbReference type="RuleBase" id="RU004440"/>
    </source>
</evidence>
<dbReference type="InterPro" id="IPR019799">
    <property type="entry name" value="Glyco_hydro_22_CS"/>
</dbReference>
<dbReference type="InterPro" id="IPR000974">
    <property type="entry name" value="Glyco_hydro_22_lys"/>
</dbReference>
<comment type="similarity">
    <text evidence="1 4">Belongs to the glycosyl hydrolase 22 family.</text>
</comment>
<sequence>MFVLNHYRTYQDTYLYQICQKLFGLAISLGKTCTQIRKTGIKGETTELKSVSFTEIRKKTIIMKVFAVLAFALLCVTAPAWGKTFTKCSLAKTLYAHGIPKSELPDWVCLVQHESGFRTDAVGALNSNGTRDYGLFQINNQYWCQGNVKSYNECHIACTSLLSDDITNALNCAKKIKAQQGFKAWYGWLNYCQKSKPSVSECF</sequence>
<keyword evidence="2" id="KW-0732">Signal</keyword>
<evidence type="ECO:0000256" key="3">
    <source>
        <dbReference type="ARBA" id="ARBA00023157"/>
    </source>
</evidence>
<evidence type="ECO:0000256" key="5">
    <source>
        <dbReference type="SAM" id="Phobius"/>
    </source>
</evidence>
<evidence type="ECO:0000259" key="6">
    <source>
        <dbReference type="PROSITE" id="PS00128"/>
    </source>
</evidence>
<dbReference type="PRINTS" id="PR00135">
    <property type="entry name" value="LYZLACT"/>
</dbReference>
<feature type="transmembrane region" description="Helical" evidence="5">
    <location>
        <begin position="61"/>
        <end position="82"/>
    </location>
</feature>
<dbReference type="PRINTS" id="PR00137">
    <property type="entry name" value="LYSOZYME"/>
</dbReference>
<organism evidence="7 8">
    <name type="scientific">Hermetia illucens</name>
    <name type="common">Black soldier fly</name>
    <dbReference type="NCBI Taxonomy" id="343691"/>
    <lineage>
        <taxon>Eukaryota</taxon>
        <taxon>Metazoa</taxon>
        <taxon>Ecdysozoa</taxon>
        <taxon>Arthropoda</taxon>
        <taxon>Hexapoda</taxon>
        <taxon>Insecta</taxon>
        <taxon>Pterygota</taxon>
        <taxon>Neoptera</taxon>
        <taxon>Endopterygota</taxon>
        <taxon>Diptera</taxon>
        <taxon>Brachycera</taxon>
        <taxon>Stratiomyomorpha</taxon>
        <taxon>Stratiomyidae</taxon>
        <taxon>Hermetiinae</taxon>
        <taxon>Hermetia</taxon>
    </lineage>
</organism>
<dbReference type="PANTHER" id="PTHR11407">
    <property type="entry name" value="LYSOZYME C"/>
    <property type="match status" value="1"/>
</dbReference>
<evidence type="ECO:0000313" key="8">
    <source>
        <dbReference type="Proteomes" id="UP000594454"/>
    </source>
</evidence>
<dbReference type="Pfam" id="PF00062">
    <property type="entry name" value="Lys"/>
    <property type="match status" value="1"/>
</dbReference>
<dbReference type="CDD" id="cd16899">
    <property type="entry name" value="LYZ_C_invert"/>
    <property type="match status" value="1"/>
</dbReference>
<dbReference type="Proteomes" id="UP000594454">
    <property type="component" value="Chromosome 4"/>
</dbReference>
<reference evidence="7 8" key="1">
    <citation type="submission" date="2020-11" db="EMBL/GenBank/DDBJ databases">
        <authorList>
            <person name="Wallbank WR R."/>
            <person name="Pardo Diaz C."/>
            <person name="Kozak K."/>
            <person name="Martin S."/>
            <person name="Jiggins C."/>
            <person name="Moest M."/>
            <person name="Warren A I."/>
            <person name="Generalovic N T."/>
            <person name="Byers J.R.P. K."/>
            <person name="Montejo-Kovacevich G."/>
            <person name="Yen C E."/>
        </authorList>
    </citation>
    <scope>NUCLEOTIDE SEQUENCE [LARGE SCALE GENOMIC DNA]</scope>
</reference>
<dbReference type="InterPro" id="IPR001916">
    <property type="entry name" value="Glyco_hydro_22"/>
</dbReference>
<dbReference type="AlphaFoldDB" id="A0A7R8Z0K8"/>
<dbReference type="OrthoDB" id="17373at2759"/>
<evidence type="ECO:0000256" key="2">
    <source>
        <dbReference type="ARBA" id="ARBA00022729"/>
    </source>
</evidence>
<dbReference type="InParanoid" id="A0A7R8Z0K8"/>